<evidence type="ECO:0000313" key="2">
    <source>
        <dbReference type="Proteomes" id="UP000743370"/>
    </source>
</evidence>
<dbReference type="Gene3D" id="1.25.40.10">
    <property type="entry name" value="Tetratricopeptide repeat domain"/>
    <property type="match status" value="1"/>
</dbReference>
<evidence type="ECO:0000313" key="1">
    <source>
        <dbReference type="EMBL" id="KAG2384881.1"/>
    </source>
</evidence>
<accession>A0A8T0JZ22</accession>
<dbReference type="EMBL" id="JABFOF010000008">
    <property type="protein sequence ID" value="KAG2384881.1"/>
    <property type="molecule type" value="Genomic_DNA"/>
</dbReference>
<dbReference type="InterPro" id="IPR011990">
    <property type="entry name" value="TPR-like_helical_dom_sf"/>
</dbReference>
<gene>
    <name evidence="1" type="ORF">HKW66_Vig0119730</name>
</gene>
<reference evidence="1 2" key="1">
    <citation type="submission" date="2020-05" db="EMBL/GenBank/DDBJ databases">
        <title>Vigna angularis (adzuki bean) Var. LongXiaoDou No. 4 denovo assembly.</title>
        <authorList>
            <person name="Xiang H."/>
        </authorList>
    </citation>
    <scope>NUCLEOTIDE SEQUENCE [LARGE SCALE GENOMIC DNA]</scope>
    <source>
        <tissue evidence="1">Leaf</tissue>
    </source>
</reference>
<proteinExistence type="predicted"/>
<sequence length="126" mass="14449">MKTCIAPFKWNYHHNDDKACNLMAWVSMESFPLLGASFVSRGVKAMLIMIDRSSYLLTADENVRNSYLFDSLRIYDQMKQRGWTPTIHCETGKLAEARVVFNAMVEGNVCPTTETYHAFFEGTDYS</sequence>
<dbReference type="AlphaFoldDB" id="A0A8T0JZ22"/>
<dbReference type="Proteomes" id="UP000743370">
    <property type="component" value="Unassembled WGS sequence"/>
</dbReference>
<name>A0A8T0JZ22_PHAAN</name>
<organism evidence="1 2">
    <name type="scientific">Phaseolus angularis</name>
    <name type="common">Azuki bean</name>
    <name type="synonym">Vigna angularis</name>
    <dbReference type="NCBI Taxonomy" id="3914"/>
    <lineage>
        <taxon>Eukaryota</taxon>
        <taxon>Viridiplantae</taxon>
        <taxon>Streptophyta</taxon>
        <taxon>Embryophyta</taxon>
        <taxon>Tracheophyta</taxon>
        <taxon>Spermatophyta</taxon>
        <taxon>Magnoliopsida</taxon>
        <taxon>eudicotyledons</taxon>
        <taxon>Gunneridae</taxon>
        <taxon>Pentapetalae</taxon>
        <taxon>rosids</taxon>
        <taxon>fabids</taxon>
        <taxon>Fabales</taxon>
        <taxon>Fabaceae</taxon>
        <taxon>Papilionoideae</taxon>
        <taxon>50 kb inversion clade</taxon>
        <taxon>NPAAA clade</taxon>
        <taxon>indigoferoid/millettioid clade</taxon>
        <taxon>Phaseoleae</taxon>
        <taxon>Vigna</taxon>
    </lineage>
</organism>
<comment type="caution">
    <text evidence="1">The sequence shown here is derived from an EMBL/GenBank/DDBJ whole genome shotgun (WGS) entry which is preliminary data.</text>
</comment>
<protein>
    <submittedName>
        <fullName evidence="1">Uncharacterized protein</fullName>
    </submittedName>
</protein>